<evidence type="ECO:0000313" key="12">
    <source>
        <dbReference type="EMBL" id="SIN77047.1"/>
    </source>
</evidence>
<evidence type="ECO:0000256" key="8">
    <source>
        <dbReference type="ARBA" id="ARBA00051542"/>
    </source>
</evidence>
<protein>
    <recommendedName>
        <fullName evidence="9">tRNA-specific 2-thiouridylase MnmA</fullName>
        <ecNumber evidence="9">2.8.1.13</ecNumber>
    </recommendedName>
</protein>
<evidence type="ECO:0000256" key="7">
    <source>
        <dbReference type="ARBA" id="ARBA00023157"/>
    </source>
</evidence>
<dbReference type="GO" id="GO:0005524">
    <property type="term" value="F:ATP binding"/>
    <property type="evidence" value="ECO:0007669"/>
    <property type="project" value="UniProtKB-KW"/>
</dbReference>
<keyword evidence="9" id="KW-0963">Cytoplasm</keyword>
<keyword evidence="2 9" id="KW-0808">Transferase</keyword>
<feature type="active site" description="Cysteine persulfide intermediate" evidence="9">
    <location>
        <position position="203"/>
    </location>
</feature>
<dbReference type="Pfam" id="PF20258">
    <property type="entry name" value="tRNA_Me_trans_C"/>
    <property type="match status" value="1"/>
</dbReference>
<dbReference type="Gene3D" id="2.40.30.10">
    <property type="entry name" value="Translation factors"/>
    <property type="match status" value="1"/>
</dbReference>
<dbReference type="GO" id="GO:0032259">
    <property type="term" value="P:methylation"/>
    <property type="evidence" value="ECO:0007669"/>
    <property type="project" value="UniProtKB-KW"/>
</dbReference>
<sequence>MKTKPRVVVGLSGGVDSSVAAHLLIEQGYEVIGMFMKNWHDESVTISNECPWMEDSTDAMLVAEKLGIPFQAIDLSEEYRERIVDYMFGEYEAGRTPNPDILCNREIKFDIFLKAAQKLKADFVATGHYCQKGEIEVNGKPVYQLLAGADPNKDQSYFLCQLNQEQLSKALFPIGHLQKPEVRKIAKELDLITADKKDSQGLCFIGKVRLPDFLQQQLKPKKGKIIQIPEDLPVYQTQQTPVGVPAEDWDQETLDAIALPLHYAAAQGKVLGEHNGAHYFTVGQRKGLHVGGTGKPLFVIATDTKENIIYTGLGETHPGLLKNGLFVKADQIHWIREDLELAIGDSARYKARIRYRQPLTWATLIRKENGLYVIFDEPQKGVASGQFVAWYNEEESIGSGTIF</sequence>
<comment type="catalytic activity">
    <reaction evidence="8 9">
        <text>S-sulfanyl-L-cysteinyl-[protein] + uridine(34) in tRNA + AH2 + ATP = 2-thiouridine(34) in tRNA + L-cysteinyl-[protein] + A + AMP + diphosphate + H(+)</text>
        <dbReference type="Rhea" id="RHEA:47032"/>
        <dbReference type="Rhea" id="RHEA-COMP:10131"/>
        <dbReference type="Rhea" id="RHEA-COMP:11726"/>
        <dbReference type="Rhea" id="RHEA-COMP:11727"/>
        <dbReference type="Rhea" id="RHEA-COMP:11728"/>
        <dbReference type="ChEBI" id="CHEBI:13193"/>
        <dbReference type="ChEBI" id="CHEBI:15378"/>
        <dbReference type="ChEBI" id="CHEBI:17499"/>
        <dbReference type="ChEBI" id="CHEBI:29950"/>
        <dbReference type="ChEBI" id="CHEBI:30616"/>
        <dbReference type="ChEBI" id="CHEBI:33019"/>
        <dbReference type="ChEBI" id="CHEBI:61963"/>
        <dbReference type="ChEBI" id="CHEBI:65315"/>
        <dbReference type="ChEBI" id="CHEBI:87170"/>
        <dbReference type="ChEBI" id="CHEBI:456215"/>
        <dbReference type="EC" id="2.8.1.13"/>
    </reaction>
</comment>
<accession>A0A1N6E254</accession>
<dbReference type="GO" id="GO:0000049">
    <property type="term" value="F:tRNA binding"/>
    <property type="evidence" value="ECO:0007669"/>
    <property type="project" value="UniProtKB-KW"/>
</dbReference>
<feature type="binding site" evidence="9">
    <location>
        <position position="127"/>
    </location>
    <ligand>
        <name>ATP</name>
        <dbReference type="ChEBI" id="CHEBI:30616"/>
    </ligand>
</feature>
<organism evidence="12 13">
    <name type="scientific">Algoriphagus halophilus</name>
    <dbReference type="NCBI Taxonomy" id="226505"/>
    <lineage>
        <taxon>Bacteria</taxon>
        <taxon>Pseudomonadati</taxon>
        <taxon>Bacteroidota</taxon>
        <taxon>Cytophagia</taxon>
        <taxon>Cytophagales</taxon>
        <taxon>Cyclobacteriaceae</taxon>
        <taxon>Algoriphagus</taxon>
    </lineage>
</organism>
<dbReference type="STRING" id="226505.SAMN05444394_1633"/>
<dbReference type="InterPro" id="IPR046884">
    <property type="entry name" value="MnmA-like_central"/>
</dbReference>
<dbReference type="HAMAP" id="MF_00144">
    <property type="entry name" value="tRNA_thiouridyl_MnmA"/>
    <property type="match status" value="1"/>
</dbReference>
<dbReference type="RefSeq" id="WP_074224340.1">
    <property type="nucleotide sequence ID" value="NZ_FSRC01000001.1"/>
</dbReference>
<dbReference type="GO" id="GO:0002143">
    <property type="term" value="P:tRNA wobble position uridine thiolation"/>
    <property type="evidence" value="ECO:0007669"/>
    <property type="project" value="TreeGrafter"/>
</dbReference>
<feature type="region of interest" description="Interaction with target base in tRNA" evidence="9">
    <location>
        <begin position="98"/>
        <end position="100"/>
    </location>
</feature>
<evidence type="ECO:0000259" key="10">
    <source>
        <dbReference type="Pfam" id="PF20258"/>
    </source>
</evidence>
<dbReference type="Gene3D" id="2.30.30.280">
    <property type="entry name" value="Adenine nucleotide alpha hydrolases-like domains"/>
    <property type="match status" value="1"/>
</dbReference>
<gene>
    <name evidence="9" type="primary">mnmA</name>
    <name evidence="12" type="ORF">SAMN05444394_1633</name>
</gene>
<feature type="domain" description="tRNA-specific 2-thiouridylase MnmA-like central" evidence="11">
    <location>
        <begin position="266"/>
        <end position="311"/>
    </location>
</feature>
<keyword evidence="7" id="KW-1015">Disulfide bond</keyword>
<keyword evidence="5 9" id="KW-0067">ATP-binding</keyword>
<keyword evidence="1 9" id="KW-0820">tRNA-binding</keyword>
<feature type="domain" description="tRNA-specific 2-thiouridylase MnmA-like C-terminal" evidence="10">
    <location>
        <begin position="328"/>
        <end position="402"/>
    </location>
</feature>
<name>A0A1N6E254_9BACT</name>
<comment type="subcellular location">
    <subcellularLocation>
        <location evidence="9">Cytoplasm</location>
    </subcellularLocation>
</comment>
<feature type="active site" description="Nucleophile" evidence="9">
    <location>
        <position position="103"/>
    </location>
</feature>
<evidence type="ECO:0000256" key="1">
    <source>
        <dbReference type="ARBA" id="ARBA00022555"/>
    </source>
</evidence>
<dbReference type="FunFam" id="3.40.50.620:FF:000115">
    <property type="entry name" value="tRNA-specific 2-thiouridylase MnmA"/>
    <property type="match status" value="1"/>
</dbReference>
<evidence type="ECO:0000256" key="3">
    <source>
        <dbReference type="ARBA" id="ARBA00022694"/>
    </source>
</evidence>
<comment type="function">
    <text evidence="9">Catalyzes the 2-thiolation of uridine at the wobble position (U34) of tRNA, leading to the formation of s(2)U34.</text>
</comment>
<dbReference type="EMBL" id="FSRC01000001">
    <property type="protein sequence ID" value="SIN77047.1"/>
    <property type="molecule type" value="Genomic_DNA"/>
</dbReference>
<dbReference type="EC" id="2.8.1.13" evidence="9"/>
<feature type="binding site" evidence="9">
    <location>
        <position position="36"/>
    </location>
    <ligand>
        <name>ATP</name>
        <dbReference type="ChEBI" id="CHEBI:30616"/>
    </ligand>
</feature>
<dbReference type="InterPro" id="IPR023382">
    <property type="entry name" value="MnmA-like_central_sf"/>
</dbReference>
<dbReference type="Pfam" id="PF03054">
    <property type="entry name" value="tRNA_Me_trans"/>
    <property type="match status" value="1"/>
</dbReference>
<evidence type="ECO:0000256" key="4">
    <source>
        <dbReference type="ARBA" id="ARBA00022741"/>
    </source>
</evidence>
<dbReference type="NCBIfam" id="NF001138">
    <property type="entry name" value="PRK00143.1"/>
    <property type="match status" value="1"/>
</dbReference>
<dbReference type="Pfam" id="PF20259">
    <property type="entry name" value="tRNA_Me_trans_M"/>
    <property type="match status" value="1"/>
</dbReference>
<keyword evidence="4 9" id="KW-0547">Nucleotide-binding</keyword>
<evidence type="ECO:0000313" key="13">
    <source>
        <dbReference type="Proteomes" id="UP000185221"/>
    </source>
</evidence>
<evidence type="ECO:0000259" key="11">
    <source>
        <dbReference type="Pfam" id="PF20259"/>
    </source>
</evidence>
<keyword evidence="12" id="KW-0489">Methyltransferase</keyword>
<feature type="region of interest" description="Interaction with tRNA" evidence="9">
    <location>
        <begin position="354"/>
        <end position="355"/>
    </location>
</feature>
<keyword evidence="6 9" id="KW-0694">RNA-binding</keyword>
<dbReference type="PANTHER" id="PTHR11933">
    <property type="entry name" value="TRNA 5-METHYLAMINOMETHYL-2-THIOURIDYLATE -METHYLTRANSFERASE"/>
    <property type="match status" value="1"/>
</dbReference>
<dbReference type="SUPFAM" id="SSF52402">
    <property type="entry name" value="Adenine nucleotide alpha hydrolases-like"/>
    <property type="match status" value="1"/>
</dbReference>
<reference evidence="13" key="1">
    <citation type="submission" date="2016-11" db="EMBL/GenBank/DDBJ databases">
        <authorList>
            <person name="Varghese N."/>
            <person name="Submissions S."/>
        </authorList>
    </citation>
    <scope>NUCLEOTIDE SEQUENCE [LARGE SCALE GENOMIC DNA]</scope>
    <source>
        <strain evidence="13">DSM 15292</strain>
    </source>
</reference>
<dbReference type="InterPro" id="IPR046885">
    <property type="entry name" value="MnmA-like_C"/>
</dbReference>
<dbReference type="InterPro" id="IPR004506">
    <property type="entry name" value="MnmA-like"/>
</dbReference>
<proteinExistence type="inferred from homology"/>
<evidence type="ECO:0000256" key="9">
    <source>
        <dbReference type="HAMAP-Rule" id="MF_00144"/>
    </source>
</evidence>
<feature type="site" description="Interaction with tRNA" evidence="9">
    <location>
        <position position="386"/>
    </location>
</feature>
<dbReference type="CDD" id="cd01998">
    <property type="entry name" value="MnmA_TRMU-like"/>
    <property type="match status" value="1"/>
</dbReference>
<evidence type="ECO:0000256" key="5">
    <source>
        <dbReference type="ARBA" id="ARBA00022840"/>
    </source>
</evidence>
<dbReference type="OrthoDB" id="9800696at2"/>
<dbReference type="GO" id="GO:0005737">
    <property type="term" value="C:cytoplasm"/>
    <property type="evidence" value="ECO:0007669"/>
    <property type="project" value="UniProtKB-SubCell"/>
</dbReference>
<keyword evidence="3 9" id="KW-0819">tRNA processing</keyword>
<dbReference type="Proteomes" id="UP000185221">
    <property type="component" value="Unassembled WGS sequence"/>
</dbReference>
<dbReference type="NCBIfam" id="TIGR00420">
    <property type="entry name" value="trmU"/>
    <property type="match status" value="1"/>
</dbReference>
<comment type="similarity">
    <text evidence="9">Belongs to the MnmA/TRMU family.</text>
</comment>
<dbReference type="Gene3D" id="3.40.50.620">
    <property type="entry name" value="HUPs"/>
    <property type="match status" value="1"/>
</dbReference>
<dbReference type="InterPro" id="IPR014729">
    <property type="entry name" value="Rossmann-like_a/b/a_fold"/>
</dbReference>
<feature type="site" description="Interaction with tRNA" evidence="9">
    <location>
        <position position="128"/>
    </location>
</feature>
<dbReference type="PANTHER" id="PTHR11933:SF5">
    <property type="entry name" value="MITOCHONDRIAL TRNA-SPECIFIC 2-THIOURIDYLASE 1"/>
    <property type="match status" value="1"/>
</dbReference>
<dbReference type="GO" id="GO:0008168">
    <property type="term" value="F:methyltransferase activity"/>
    <property type="evidence" value="ECO:0007669"/>
    <property type="project" value="UniProtKB-KW"/>
</dbReference>
<feature type="region of interest" description="Interaction with tRNA" evidence="9">
    <location>
        <begin position="153"/>
        <end position="155"/>
    </location>
</feature>
<evidence type="ECO:0000256" key="6">
    <source>
        <dbReference type="ARBA" id="ARBA00022884"/>
    </source>
</evidence>
<comment type="caution">
    <text evidence="9">Lacks conserved residue(s) required for the propagation of feature annotation.</text>
</comment>
<dbReference type="GO" id="GO:0103016">
    <property type="term" value="F:tRNA-uridine 2-sulfurtransferase activity"/>
    <property type="evidence" value="ECO:0007669"/>
    <property type="project" value="UniProtKB-EC"/>
</dbReference>
<feature type="binding site" evidence="9">
    <location>
        <begin position="10"/>
        <end position="17"/>
    </location>
    <ligand>
        <name>ATP</name>
        <dbReference type="ChEBI" id="CHEBI:30616"/>
    </ligand>
</feature>
<dbReference type="AlphaFoldDB" id="A0A1N6E254"/>
<evidence type="ECO:0000256" key="2">
    <source>
        <dbReference type="ARBA" id="ARBA00022679"/>
    </source>
</evidence>
<keyword evidence="13" id="KW-1185">Reference proteome</keyword>